<gene>
    <name evidence="2" type="ORF">Q4F19_12680</name>
</gene>
<name>A0ABT8YA99_9SPHN</name>
<dbReference type="PANTHER" id="PTHR48207:SF3">
    <property type="entry name" value="SUCCINATE--HYDROXYMETHYLGLUTARATE COA-TRANSFERASE"/>
    <property type="match status" value="1"/>
</dbReference>
<protein>
    <submittedName>
        <fullName evidence="2">CoA transferase</fullName>
        <ecNumber evidence="2">2.8.3.-</ecNumber>
    </submittedName>
</protein>
<dbReference type="RefSeq" id="WP_303543116.1">
    <property type="nucleotide sequence ID" value="NZ_JAUOTP010000005.1"/>
</dbReference>
<dbReference type="Gene3D" id="3.30.1540.10">
    <property type="entry name" value="formyl-coa transferase, domain 3"/>
    <property type="match status" value="1"/>
</dbReference>
<dbReference type="InterPro" id="IPR003673">
    <property type="entry name" value="CoA-Trfase_fam_III"/>
</dbReference>
<keyword evidence="3" id="KW-1185">Reference proteome</keyword>
<dbReference type="InterPro" id="IPR023606">
    <property type="entry name" value="CoA-Trfase_III_dom_1_sf"/>
</dbReference>
<dbReference type="Pfam" id="PF02515">
    <property type="entry name" value="CoA_transf_3"/>
    <property type="match status" value="1"/>
</dbReference>
<reference evidence="2" key="1">
    <citation type="submission" date="2023-07" db="EMBL/GenBank/DDBJ databases">
        <authorList>
            <person name="Kim M."/>
        </authorList>
    </citation>
    <scope>NUCLEOTIDE SEQUENCE</scope>
    <source>
        <strain evidence="2">BIUV-7</strain>
    </source>
</reference>
<evidence type="ECO:0000313" key="2">
    <source>
        <dbReference type="EMBL" id="MDO6415240.1"/>
    </source>
</evidence>
<comment type="caution">
    <text evidence="2">The sequence shown here is derived from an EMBL/GenBank/DDBJ whole genome shotgun (WGS) entry which is preliminary data.</text>
</comment>
<dbReference type="InterPro" id="IPR050483">
    <property type="entry name" value="CoA-transferase_III_domain"/>
</dbReference>
<dbReference type="PANTHER" id="PTHR48207">
    <property type="entry name" value="SUCCINATE--HYDROXYMETHYLGLUTARATE COA-TRANSFERASE"/>
    <property type="match status" value="1"/>
</dbReference>
<proteinExistence type="predicted"/>
<dbReference type="Proteomes" id="UP001169764">
    <property type="component" value="Unassembled WGS sequence"/>
</dbReference>
<dbReference type="EC" id="2.8.3.-" evidence="2"/>
<dbReference type="InterPro" id="IPR044855">
    <property type="entry name" value="CoA-Trfase_III_dom3_sf"/>
</dbReference>
<dbReference type="Gene3D" id="3.40.50.10540">
    <property type="entry name" value="Crotonobetainyl-coa:carnitine coa-transferase, domain 1"/>
    <property type="match status" value="1"/>
</dbReference>
<keyword evidence="1 2" id="KW-0808">Transferase</keyword>
<dbReference type="EMBL" id="JAUOTP010000005">
    <property type="protein sequence ID" value="MDO6415240.1"/>
    <property type="molecule type" value="Genomic_DNA"/>
</dbReference>
<evidence type="ECO:0000313" key="3">
    <source>
        <dbReference type="Proteomes" id="UP001169764"/>
    </source>
</evidence>
<organism evidence="2 3">
    <name type="scientific">Sphingomonas natans</name>
    <dbReference type="NCBI Taxonomy" id="3063330"/>
    <lineage>
        <taxon>Bacteria</taxon>
        <taxon>Pseudomonadati</taxon>
        <taxon>Pseudomonadota</taxon>
        <taxon>Alphaproteobacteria</taxon>
        <taxon>Sphingomonadales</taxon>
        <taxon>Sphingomonadaceae</taxon>
        <taxon>Sphingomonas</taxon>
    </lineage>
</organism>
<evidence type="ECO:0000256" key="1">
    <source>
        <dbReference type="ARBA" id="ARBA00022679"/>
    </source>
</evidence>
<accession>A0ABT8YA99</accession>
<dbReference type="GO" id="GO:0016740">
    <property type="term" value="F:transferase activity"/>
    <property type="evidence" value="ECO:0007669"/>
    <property type="project" value="UniProtKB-KW"/>
</dbReference>
<sequence length="395" mass="42275">MTPLAGITILDLTHALSGPTCTQMLAQLGAEVIKIEPPKGGDDFRHYTEHAGLPGLSLPFAAVNAGKRSIALDLKSEAGRAILFDLAARSDVVVENFRPGTLDRLGIGFDRLREIKPALICASITGFGQSGPFRDWGAYDHIAQAMSGIAMMNQTSEGPLKIGMPIIDSFSGYLAVIAILSALRQRDLTGEGAVLDVAMLDAALKLNAVNLSTYFYTGNVPKGTGNRGFRLVATAEYYPTREGWIALGANHQPQVEALFRALGAPDLIEDPRFHDHPARVAHYDELKAWLTERLSHQTAAELETLLTTARIPAARLRDIGEIAEDPHMTERGLLQPATLPGRHDPITVLGNGFAPAPSHTRPTVPALGADGRAILTELGRSPREIDALEAAGVLG</sequence>
<dbReference type="SUPFAM" id="SSF89796">
    <property type="entry name" value="CoA-transferase family III (CaiB/BaiF)"/>
    <property type="match status" value="1"/>
</dbReference>